<organism evidence="1 2">
    <name type="scientific">Paenimyroides ceti</name>
    <dbReference type="NCBI Taxonomy" id="395087"/>
    <lineage>
        <taxon>Bacteria</taxon>
        <taxon>Pseudomonadati</taxon>
        <taxon>Bacteroidota</taxon>
        <taxon>Flavobacteriia</taxon>
        <taxon>Flavobacteriales</taxon>
        <taxon>Flavobacteriaceae</taxon>
        <taxon>Paenimyroides</taxon>
    </lineage>
</organism>
<dbReference type="Gene3D" id="3.40.50.10140">
    <property type="entry name" value="Toll/interleukin-1 receptor homology (TIR) domain"/>
    <property type="match status" value="1"/>
</dbReference>
<dbReference type="Proteomes" id="UP001242368">
    <property type="component" value="Unassembled WGS sequence"/>
</dbReference>
<gene>
    <name evidence="1" type="ORF">QW060_03970</name>
</gene>
<protein>
    <recommendedName>
        <fullName evidence="3">TIR domain protein</fullName>
    </recommendedName>
</protein>
<reference evidence="2" key="1">
    <citation type="journal article" date="2019" name="Int. J. Syst. Evol. Microbiol.">
        <title>The Global Catalogue of Microorganisms (GCM) 10K type strain sequencing project: providing services to taxonomists for standard genome sequencing and annotation.</title>
        <authorList>
            <consortium name="The Broad Institute Genomics Platform"/>
            <consortium name="The Broad Institute Genome Sequencing Center for Infectious Disease"/>
            <person name="Wu L."/>
            <person name="Ma J."/>
        </authorList>
    </citation>
    <scope>NUCLEOTIDE SEQUENCE [LARGE SCALE GENOMIC DNA]</scope>
    <source>
        <strain evidence="2">CECT 7184</strain>
    </source>
</reference>
<name>A0ABT8CPP8_9FLAO</name>
<dbReference type="SUPFAM" id="SSF52200">
    <property type="entry name" value="Toll/Interleukin receptor TIR domain"/>
    <property type="match status" value="1"/>
</dbReference>
<keyword evidence="2" id="KW-1185">Reference proteome</keyword>
<evidence type="ECO:0000313" key="1">
    <source>
        <dbReference type="EMBL" id="MDN3706280.1"/>
    </source>
</evidence>
<proteinExistence type="predicted"/>
<accession>A0ABT8CPP8</accession>
<sequence length="247" mass="29281">MNNRLRNVDFIFENIQTLLNKYDKPYMDDKHNLLLSFEKYLADVLVIDGKLIEDTWFPKIDADIFISHSHKDKDYAISLANYLLKEFNIRSFIDSDAWSFSDDLVELLLNKTQNVTEKTRGIYYSNVYLMLMNSLREMINNTDLFLFLDSENSIKKGSDEWKTLSPWIYSEIQTVKTIQRRTPFYLNKAIDKRYSNLNESFTFKHTISDFDNFISIDTEAFNLILKHIKQNKLRGNECLSQIFTLIN</sequence>
<evidence type="ECO:0008006" key="3">
    <source>
        <dbReference type="Google" id="ProtNLM"/>
    </source>
</evidence>
<dbReference type="EMBL" id="JAUFQU010000001">
    <property type="protein sequence ID" value="MDN3706280.1"/>
    <property type="molecule type" value="Genomic_DNA"/>
</dbReference>
<comment type="caution">
    <text evidence="1">The sequence shown here is derived from an EMBL/GenBank/DDBJ whole genome shotgun (WGS) entry which is preliminary data.</text>
</comment>
<dbReference type="InterPro" id="IPR035897">
    <property type="entry name" value="Toll_tir_struct_dom_sf"/>
</dbReference>
<evidence type="ECO:0000313" key="2">
    <source>
        <dbReference type="Proteomes" id="UP001242368"/>
    </source>
</evidence>
<dbReference type="RefSeq" id="WP_163431082.1">
    <property type="nucleotide sequence ID" value="NZ_JAUFQU010000001.1"/>
</dbReference>